<proteinExistence type="predicted"/>
<dbReference type="Proteomes" id="UP000234323">
    <property type="component" value="Unassembled WGS sequence"/>
</dbReference>
<gene>
    <name evidence="1" type="ORF">RhiirA4_463904</name>
</gene>
<dbReference type="EMBL" id="LLXI01000630">
    <property type="protein sequence ID" value="PKY48330.1"/>
    <property type="molecule type" value="Genomic_DNA"/>
</dbReference>
<protein>
    <submittedName>
        <fullName evidence="1">Uncharacterized protein</fullName>
    </submittedName>
</protein>
<dbReference type="AlphaFoldDB" id="A0A2I1GNY9"/>
<keyword evidence="2" id="KW-1185">Reference proteome</keyword>
<name>A0A2I1GNY9_9GLOM</name>
<organism evidence="1 2">
    <name type="scientific">Rhizophagus irregularis</name>
    <dbReference type="NCBI Taxonomy" id="588596"/>
    <lineage>
        <taxon>Eukaryota</taxon>
        <taxon>Fungi</taxon>
        <taxon>Fungi incertae sedis</taxon>
        <taxon>Mucoromycota</taxon>
        <taxon>Glomeromycotina</taxon>
        <taxon>Glomeromycetes</taxon>
        <taxon>Glomerales</taxon>
        <taxon>Glomeraceae</taxon>
        <taxon>Rhizophagus</taxon>
    </lineage>
</organism>
<dbReference type="VEuPathDB" id="FungiDB:RhiirFUN_023564"/>
<sequence>MSSNNQNTQDYYNLSMDQTGNNSTPLQFLNNNNNDNIQHNLVNNVGVPNTNLNTLHINNINTATLVPQSVTFEFYFPLPNDARIYHVTYQYTELHPIENARLLNDRINLSHIPNHQIPLHDSIQSFIRQQIQQQLQQSVYYQQNSIQQQSFDTIQTSQVSSNNNTYDTASISVSGTVSYDMQDTRNTGSQNSS</sequence>
<evidence type="ECO:0000313" key="1">
    <source>
        <dbReference type="EMBL" id="PKY48330.1"/>
    </source>
</evidence>
<dbReference type="VEuPathDB" id="FungiDB:RhiirA1_455981"/>
<dbReference type="VEuPathDB" id="FungiDB:FUN_003317"/>
<evidence type="ECO:0000313" key="2">
    <source>
        <dbReference type="Proteomes" id="UP000234323"/>
    </source>
</evidence>
<reference evidence="1 2" key="1">
    <citation type="submission" date="2015-10" db="EMBL/GenBank/DDBJ databases">
        <title>Genome analyses suggest a sexual origin of heterokaryosis in a supposedly ancient asexual fungus.</title>
        <authorList>
            <person name="Ropars J."/>
            <person name="Sedzielewska K."/>
            <person name="Noel J."/>
            <person name="Charron P."/>
            <person name="Farinelli L."/>
            <person name="Marton T."/>
            <person name="Kruger M."/>
            <person name="Pelin A."/>
            <person name="Brachmann A."/>
            <person name="Corradi N."/>
        </authorList>
    </citation>
    <scope>NUCLEOTIDE SEQUENCE [LARGE SCALE GENOMIC DNA]</scope>
    <source>
        <strain evidence="1 2">A4</strain>
    </source>
</reference>
<comment type="caution">
    <text evidence="1">The sequence shown here is derived from an EMBL/GenBank/DDBJ whole genome shotgun (WGS) entry which is preliminary data.</text>
</comment>
<accession>A0A2I1GNY9</accession>